<reference evidence="1" key="1">
    <citation type="submission" date="2014-11" db="EMBL/GenBank/DDBJ databases">
        <authorList>
            <person name="Amaro Gonzalez C."/>
        </authorList>
    </citation>
    <scope>NUCLEOTIDE SEQUENCE</scope>
</reference>
<dbReference type="AlphaFoldDB" id="A0A0E9WUF2"/>
<proteinExistence type="predicted"/>
<reference evidence="1" key="2">
    <citation type="journal article" date="2015" name="Fish Shellfish Immunol.">
        <title>Early steps in the European eel (Anguilla anguilla)-Vibrio vulnificus interaction in the gills: Role of the RtxA13 toxin.</title>
        <authorList>
            <person name="Callol A."/>
            <person name="Pajuelo D."/>
            <person name="Ebbesson L."/>
            <person name="Teles M."/>
            <person name="MacKenzie S."/>
            <person name="Amaro C."/>
        </authorList>
    </citation>
    <scope>NUCLEOTIDE SEQUENCE</scope>
</reference>
<accession>A0A0E9WUF2</accession>
<organism evidence="1">
    <name type="scientific">Anguilla anguilla</name>
    <name type="common">European freshwater eel</name>
    <name type="synonym">Muraena anguilla</name>
    <dbReference type="NCBI Taxonomy" id="7936"/>
    <lineage>
        <taxon>Eukaryota</taxon>
        <taxon>Metazoa</taxon>
        <taxon>Chordata</taxon>
        <taxon>Craniata</taxon>
        <taxon>Vertebrata</taxon>
        <taxon>Euteleostomi</taxon>
        <taxon>Actinopterygii</taxon>
        <taxon>Neopterygii</taxon>
        <taxon>Teleostei</taxon>
        <taxon>Anguilliformes</taxon>
        <taxon>Anguillidae</taxon>
        <taxon>Anguilla</taxon>
    </lineage>
</organism>
<evidence type="ECO:0000313" key="1">
    <source>
        <dbReference type="EMBL" id="JAH94027.1"/>
    </source>
</evidence>
<dbReference type="EMBL" id="GBXM01014550">
    <property type="protein sequence ID" value="JAH94027.1"/>
    <property type="molecule type" value="Transcribed_RNA"/>
</dbReference>
<name>A0A0E9WUF2_ANGAN</name>
<protein>
    <submittedName>
        <fullName evidence="1">Uncharacterized protein</fullName>
    </submittedName>
</protein>
<sequence>MKKNTLDTEVNTSPETAMKGMISEGTWPLGSALTPSPIPRKSKIIFLPFFGHTNRFVFHRISWSWSSSVQQCPLFIFV</sequence>